<feature type="chain" id="PRO_5004507595" evidence="1">
    <location>
        <begin position="29"/>
        <end position="124"/>
    </location>
</feature>
<reference evidence="2 3" key="1">
    <citation type="journal article" date="2013" name="BMC Genomics">
        <title>The genome and transcriptome of the pine saprophyte Ophiostoma piceae, and a comparison with the bark beetle-associated pine pathogen Grosmannia clavigera.</title>
        <authorList>
            <person name="Haridas S."/>
            <person name="Wang Y."/>
            <person name="Lim L."/>
            <person name="Massoumi Alamouti S."/>
            <person name="Jackman S."/>
            <person name="Docking R."/>
            <person name="Robertson G."/>
            <person name="Birol I."/>
            <person name="Bohlmann J."/>
            <person name="Breuil C."/>
        </authorList>
    </citation>
    <scope>NUCLEOTIDE SEQUENCE [LARGE SCALE GENOMIC DNA]</scope>
    <source>
        <strain evidence="2 3">UAMH 11346</strain>
    </source>
</reference>
<sequence length="124" mass="14069">MADDPDLDADDFIGFIVFFLLLWQSAGPYDDDDDWNECLTSYGMNGLFRTMVMHSDMRAVRHTHSCVHMVMEIISKSFERLVLIQALSYRRAHAYQNVESLPVSYLAKAAAVALSDALQDSEDD</sequence>
<keyword evidence="1" id="KW-0732">Signal</keyword>
<dbReference type="AlphaFoldDB" id="S3CYF8"/>
<feature type="signal peptide" evidence="1">
    <location>
        <begin position="1"/>
        <end position="28"/>
    </location>
</feature>
<dbReference type="VEuPathDB" id="FungiDB:F503_02784"/>
<organism evidence="2 3">
    <name type="scientific">Ophiostoma piceae (strain UAMH 11346)</name>
    <name type="common">Sap stain fungus</name>
    <dbReference type="NCBI Taxonomy" id="1262450"/>
    <lineage>
        <taxon>Eukaryota</taxon>
        <taxon>Fungi</taxon>
        <taxon>Dikarya</taxon>
        <taxon>Ascomycota</taxon>
        <taxon>Pezizomycotina</taxon>
        <taxon>Sordariomycetes</taxon>
        <taxon>Sordariomycetidae</taxon>
        <taxon>Ophiostomatales</taxon>
        <taxon>Ophiostomataceae</taxon>
        <taxon>Ophiostoma</taxon>
    </lineage>
</organism>
<protein>
    <submittedName>
        <fullName evidence="2">Uncharacterized protein</fullName>
    </submittedName>
</protein>
<evidence type="ECO:0000313" key="2">
    <source>
        <dbReference type="EMBL" id="EPE05955.1"/>
    </source>
</evidence>
<evidence type="ECO:0000256" key="1">
    <source>
        <dbReference type="SAM" id="SignalP"/>
    </source>
</evidence>
<keyword evidence="3" id="KW-1185">Reference proteome</keyword>
<dbReference type="HOGENOM" id="CLU_2004575_0_0_1"/>
<proteinExistence type="predicted"/>
<name>S3CYF8_OPHP1</name>
<dbReference type="Proteomes" id="UP000016923">
    <property type="component" value="Unassembled WGS sequence"/>
</dbReference>
<evidence type="ECO:0000313" key="3">
    <source>
        <dbReference type="Proteomes" id="UP000016923"/>
    </source>
</evidence>
<dbReference type="EMBL" id="KE148154">
    <property type="protein sequence ID" value="EPE05955.1"/>
    <property type="molecule type" value="Genomic_DNA"/>
</dbReference>
<gene>
    <name evidence="2" type="ORF">F503_02784</name>
</gene>
<accession>S3CYF8</accession>